<sequence>MNIRQAKDQIKNAMIAYFAKDAFGNYRLPTERQRPVFLLGAPGIGKTAIMEQIAQELDVGFVSYSMTHHTRQSALGLPFITKKTYDGVEYDVSEYTMSEIIAAVYDAMEATGRREGILFLDEINCVSETLTPAMLQFLQYKVFGRHRVPDGWIVVTAGNPTEYNRTAHDFDIATWDRLKRIDVDPDFAVWRDYAVEQGVHPAVLTYLDIERNHFYHMETTVDGKSFVTARGWDDLSSMMKLYEEQGIPVDELLVSQYVQNAEISKRFSVYYDLFTKYRADYQIDRILTGDEDETVLERAREAAFDERVSLMGLITDALGGRVRDAVLEERAVAFAHRELAAIRDAAGANEGDADACDVLPLLRDRSAALQRQLETERKNGLLSDEKYVAYERTLALFDRAMRHTGGSVPFSQVKQLFGESVSALDQHVGAAGQALDNAFAFVERAFGESQEMLLLVTDLSVNRYSMAFINDHGCEQYFEHNKSLLFYERGADLADRINRLDLTEENA</sequence>
<keyword evidence="3" id="KW-1185">Reference proteome</keyword>
<dbReference type="RefSeq" id="WP_123191154.1">
    <property type="nucleotide sequence ID" value="NZ_QICD01000001.1"/>
</dbReference>
<accession>A0A3N0BKW6</accession>
<dbReference type="InterPro" id="IPR027417">
    <property type="entry name" value="P-loop_NTPase"/>
</dbReference>
<name>A0A3N0BKW6_9ACTN</name>
<dbReference type="SMART" id="SM00382">
    <property type="entry name" value="AAA"/>
    <property type="match status" value="1"/>
</dbReference>
<proteinExistence type="predicted"/>
<dbReference type="OrthoDB" id="9808317at2"/>
<feature type="domain" description="AAA+ ATPase" evidence="1">
    <location>
        <begin position="32"/>
        <end position="187"/>
    </location>
</feature>
<reference evidence="3" key="1">
    <citation type="submission" date="2018-05" db="EMBL/GenBank/DDBJ databases">
        <title>Genome Sequencing of selected type strains of the family Eggerthellaceae.</title>
        <authorList>
            <person name="Danylec N."/>
            <person name="Stoll D.A."/>
            <person name="Doetsch A."/>
            <person name="Huch M."/>
        </authorList>
    </citation>
    <scope>NUCLEOTIDE SEQUENCE [LARGE SCALE GENOMIC DNA]</scope>
    <source>
        <strain evidence="3">DSM 16106</strain>
    </source>
</reference>
<evidence type="ECO:0000259" key="1">
    <source>
        <dbReference type="SMART" id="SM00382"/>
    </source>
</evidence>
<evidence type="ECO:0000313" key="2">
    <source>
        <dbReference type="EMBL" id="RNL49079.1"/>
    </source>
</evidence>
<dbReference type="Proteomes" id="UP000278632">
    <property type="component" value="Unassembled WGS sequence"/>
</dbReference>
<dbReference type="SUPFAM" id="SSF52540">
    <property type="entry name" value="P-loop containing nucleoside triphosphate hydrolases"/>
    <property type="match status" value="1"/>
</dbReference>
<dbReference type="CDD" id="cd00009">
    <property type="entry name" value="AAA"/>
    <property type="match status" value="1"/>
</dbReference>
<dbReference type="InterPro" id="IPR003593">
    <property type="entry name" value="AAA+_ATPase"/>
</dbReference>
<comment type="caution">
    <text evidence="2">The sequence shown here is derived from an EMBL/GenBank/DDBJ whole genome shotgun (WGS) entry which is preliminary data.</text>
</comment>
<dbReference type="GO" id="GO:0005524">
    <property type="term" value="F:ATP binding"/>
    <property type="evidence" value="ECO:0007669"/>
    <property type="project" value="InterPro"/>
</dbReference>
<gene>
    <name evidence="2" type="ORF">DMP08_01120</name>
</gene>
<dbReference type="Pfam" id="PF07728">
    <property type="entry name" value="AAA_5"/>
    <property type="match status" value="1"/>
</dbReference>
<protein>
    <submittedName>
        <fullName evidence="2">ATPase</fullName>
    </submittedName>
</protein>
<dbReference type="EMBL" id="QICD01000001">
    <property type="protein sequence ID" value="RNL49079.1"/>
    <property type="molecule type" value="Genomic_DNA"/>
</dbReference>
<dbReference type="Gene3D" id="3.40.50.300">
    <property type="entry name" value="P-loop containing nucleotide triphosphate hydrolases"/>
    <property type="match status" value="1"/>
</dbReference>
<evidence type="ECO:0000313" key="3">
    <source>
        <dbReference type="Proteomes" id="UP000278632"/>
    </source>
</evidence>
<dbReference type="GO" id="GO:0016887">
    <property type="term" value="F:ATP hydrolysis activity"/>
    <property type="evidence" value="ECO:0007669"/>
    <property type="project" value="InterPro"/>
</dbReference>
<organism evidence="2 3">
    <name type="scientific">Paraeggerthella hongkongensis</name>
    <dbReference type="NCBI Taxonomy" id="230658"/>
    <lineage>
        <taxon>Bacteria</taxon>
        <taxon>Bacillati</taxon>
        <taxon>Actinomycetota</taxon>
        <taxon>Coriobacteriia</taxon>
        <taxon>Eggerthellales</taxon>
        <taxon>Eggerthellaceae</taxon>
        <taxon>Paraeggerthella</taxon>
    </lineage>
</organism>
<dbReference type="AlphaFoldDB" id="A0A3N0BKW6"/>
<dbReference type="InterPro" id="IPR011704">
    <property type="entry name" value="ATPase_dyneun-rel_AAA"/>
</dbReference>